<reference evidence="3" key="1">
    <citation type="submission" date="2016-06" db="EMBL/GenBank/DDBJ databases">
        <authorList>
            <person name="Sutton G."/>
            <person name="Brinkac L."/>
            <person name="Sanka R."/>
            <person name="Adams M."/>
            <person name="Lau E."/>
            <person name="Mehaffy C."/>
            <person name="Tameris M."/>
            <person name="Hatherill M."/>
            <person name="Hanekom W."/>
            <person name="Mahomed H."/>
            <person name="Mcshane H."/>
        </authorList>
    </citation>
    <scope>NUCLEOTIDE SEQUENCE [LARGE SCALE GENOMIC DNA]</scope>
    <source>
        <strain evidence="3">852002-10433_SCH5171157</strain>
    </source>
</reference>
<name>A0A1A0VRG8_MYCPR</name>
<keyword evidence="1" id="KW-1133">Transmembrane helix</keyword>
<dbReference type="RefSeq" id="WP_064885877.1">
    <property type="nucleotide sequence ID" value="NZ_LZSY01000140.1"/>
</dbReference>
<organism evidence="2 3">
    <name type="scientific">Mycolicibacterium peregrinum</name>
    <name type="common">Mycobacterium peregrinum</name>
    <dbReference type="NCBI Taxonomy" id="43304"/>
    <lineage>
        <taxon>Bacteria</taxon>
        <taxon>Bacillati</taxon>
        <taxon>Actinomycetota</taxon>
        <taxon>Actinomycetes</taxon>
        <taxon>Mycobacteriales</taxon>
        <taxon>Mycobacteriaceae</taxon>
        <taxon>Mycolicibacterium</taxon>
    </lineage>
</organism>
<proteinExistence type="predicted"/>
<gene>
    <name evidence="2" type="ORF">A5779_03815</name>
</gene>
<accession>A0A1A0VRG8</accession>
<sequence length="102" mass="10462">MNHEPSRRGPLSFIGIAAMVVAYLLVFAVLSDTDMASRFENGVAPPGTDVLGNRIAAVSGVVAGGCAWVAVVAGRMVVPIVLVLMASAPLALLSLVTLQLAF</sequence>
<keyword evidence="1" id="KW-0472">Membrane</keyword>
<protein>
    <submittedName>
        <fullName evidence="2">Uncharacterized protein</fullName>
    </submittedName>
</protein>
<feature type="transmembrane region" description="Helical" evidence="1">
    <location>
        <begin position="51"/>
        <end position="73"/>
    </location>
</feature>
<evidence type="ECO:0000313" key="3">
    <source>
        <dbReference type="Proteomes" id="UP000094008"/>
    </source>
</evidence>
<dbReference type="AlphaFoldDB" id="A0A1A0VRG8"/>
<dbReference type="EMBL" id="LZSY01000140">
    <property type="protein sequence ID" value="OBB85865.1"/>
    <property type="molecule type" value="Genomic_DNA"/>
</dbReference>
<keyword evidence="1" id="KW-0812">Transmembrane</keyword>
<evidence type="ECO:0000256" key="1">
    <source>
        <dbReference type="SAM" id="Phobius"/>
    </source>
</evidence>
<comment type="caution">
    <text evidence="2">The sequence shown here is derived from an EMBL/GenBank/DDBJ whole genome shotgun (WGS) entry which is preliminary data.</text>
</comment>
<dbReference type="Proteomes" id="UP000094008">
    <property type="component" value="Unassembled WGS sequence"/>
</dbReference>
<evidence type="ECO:0000313" key="2">
    <source>
        <dbReference type="EMBL" id="OBB85865.1"/>
    </source>
</evidence>
<feature type="transmembrane region" description="Helical" evidence="1">
    <location>
        <begin position="12"/>
        <end position="31"/>
    </location>
</feature>
<dbReference type="OrthoDB" id="4640672at2"/>
<feature type="transmembrane region" description="Helical" evidence="1">
    <location>
        <begin position="80"/>
        <end position="101"/>
    </location>
</feature>